<gene>
    <name evidence="5" type="ORF">SGLAU_27165</name>
</gene>
<dbReference type="PROSITE" id="PS01031">
    <property type="entry name" value="SHSP"/>
    <property type="match status" value="1"/>
</dbReference>
<dbReference type="EMBL" id="CP009438">
    <property type="protein sequence ID" value="AIS01371.1"/>
    <property type="molecule type" value="Genomic_DNA"/>
</dbReference>
<feature type="region of interest" description="Disordered" evidence="3">
    <location>
        <begin position="1"/>
        <end position="23"/>
    </location>
</feature>
<dbReference type="InterPro" id="IPR002068">
    <property type="entry name" value="A-crystallin/Hsp20_dom"/>
</dbReference>
<protein>
    <recommendedName>
        <fullName evidence="4">SHSP domain-containing protein</fullName>
    </recommendedName>
</protein>
<dbReference type="InterPro" id="IPR008978">
    <property type="entry name" value="HSP20-like_chaperone"/>
</dbReference>
<feature type="compositionally biased region" description="Basic and acidic residues" evidence="3">
    <location>
        <begin position="164"/>
        <end position="213"/>
    </location>
</feature>
<dbReference type="AlphaFoldDB" id="A0A089Z6I4"/>
<dbReference type="SUPFAM" id="SSF49764">
    <property type="entry name" value="HSP20-like chaperones"/>
    <property type="match status" value="1"/>
</dbReference>
<organism evidence="5 6">
    <name type="scientific">Streptomyces glaucescens</name>
    <dbReference type="NCBI Taxonomy" id="1907"/>
    <lineage>
        <taxon>Bacteria</taxon>
        <taxon>Bacillati</taxon>
        <taxon>Actinomycetota</taxon>
        <taxon>Actinomycetes</taxon>
        <taxon>Kitasatosporales</taxon>
        <taxon>Streptomycetaceae</taxon>
        <taxon>Streptomyces</taxon>
    </lineage>
</organism>
<feature type="domain" description="SHSP" evidence="4">
    <location>
        <begin position="59"/>
        <end position="164"/>
    </location>
</feature>
<evidence type="ECO:0000259" key="4">
    <source>
        <dbReference type="PROSITE" id="PS01031"/>
    </source>
</evidence>
<dbReference type="STRING" id="1907.SGLAU_27165"/>
<dbReference type="Pfam" id="PF00011">
    <property type="entry name" value="HSP20"/>
    <property type="match status" value="1"/>
</dbReference>
<accession>A0A089Z6I4</accession>
<dbReference type="HOGENOM" id="CLU_1179663_0_0_11"/>
<evidence type="ECO:0000313" key="5">
    <source>
        <dbReference type="EMBL" id="AIS01371.1"/>
    </source>
</evidence>
<sequence length="235" mass="25773">MNTPARRGGGPLLPRWGPGRDGPWDRDPLAELWRLWRDTGGAPGRVTPARGHDPGPVGWGGPAWVPAVEEDETDEAFEIRAVLPGVPRERITVDIDERELRITGDLRDTGLRPPSHGGRFFHRTWLPVGADPDGAEASLTDGVLRIRVPKSPAPKRRRLPIGGTDRETDPVTREPADRETESVTRTDRETDPVTREPADREAESVTRTDRETDPVTYVRTGPGTDPSAGRTGADT</sequence>
<name>A0A089Z6I4_STRGA</name>
<reference evidence="6" key="1">
    <citation type="journal article" date="2015" name="J. Biotechnol.">
        <title>Complete genome sequence of the actinobacterium Streptomyces glaucescens GLA.O (DSM 40922) consisting of a linear chromosome and one linear plasmid.</title>
        <authorList>
            <person name="Ortseifen V."/>
            <person name="Winkler A."/>
            <person name="Albersmeier A."/>
            <person name="Wendler S."/>
            <person name="Puhler A."/>
            <person name="Kalinowski J."/>
            <person name="Ruckert C."/>
        </authorList>
    </citation>
    <scope>NUCLEOTIDE SEQUENCE [LARGE SCALE GENOMIC DNA]</scope>
    <source>
        <strain evidence="6">DSM 40922 / GLA O</strain>
    </source>
</reference>
<evidence type="ECO:0000256" key="1">
    <source>
        <dbReference type="PROSITE-ProRule" id="PRU00285"/>
    </source>
</evidence>
<dbReference type="KEGG" id="sgu:SGLAU_27165"/>
<dbReference type="eggNOG" id="COG0071">
    <property type="taxonomic scope" value="Bacteria"/>
</dbReference>
<dbReference type="Proteomes" id="UP000029482">
    <property type="component" value="Chromosome"/>
</dbReference>
<comment type="similarity">
    <text evidence="1 2">Belongs to the small heat shock protein (HSP20) family.</text>
</comment>
<dbReference type="Gene3D" id="2.60.40.790">
    <property type="match status" value="1"/>
</dbReference>
<evidence type="ECO:0000256" key="3">
    <source>
        <dbReference type="SAM" id="MobiDB-lite"/>
    </source>
</evidence>
<dbReference type="OrthoDB" id="9809760at2"/>
<dbReference type="InterPro" id="IPR031107">
    <property type="entry name" value="Small_HSP"/>
</dbReference>
<evidence type="ECO:0000256" key="2">
    <source>
        <dbReference type="RuleBase" id="RU003616"/>
    </source>
</evidence>
<keyword evidence="6" id="KW-1185">Reference proteome</keyword>
<feature type="region of interest" description="Disordered" evidence="3">
    <location>
        <begin position="148"/>
        <end position="235"/>
    </location>
</feature>
<dbReference type="PANTHER" id="PTHR11527">
    <property type="entry name" value="HEAT-SHOCK PROTEIN 20 FAMILY MEMBER"/>
    <property type="match status" value="1"/>
</dbReference>
<dbReference type="CDD" id="cd06464">
    <property type="entry name" value="ACD_sHsps-like"/>
    <property type="match status" value="1"/>
</dbReference>
<dbReference type="RefSeq" id="WP_052413900.1">
    <property type="nucleotide sequence ID" value="NZ_CP009438.1"/>
</dbReference>
<proteinExistence type="inferred from homology"/>
<evidence type="ECO:0000313" key="6">
    <source>
        <dbReference type="Proteomes" id="UP000029482"/>
    </source>
</evidence>